<sequence length="225" mass="22188">MLMNARRAQAFGALVIVGACGAGLGFGHGGSALMREAEAVPTSPTVPPPPPGGGGTMPSTYVAPTTGIIDTVVPTSAVVSYQVVSDLPGVTTANVNYTEDGKIVGFRPVPLPWTKQVAVAPPMSIVTVYATLPQSAPVDPEDGEAQAAPGDGSITCRVLVNGTVVKQDTAQGPNATATCAVSLNVDTTLPAPPASSAAPAPSAAPLAPGAPRVSTLPPAPVAPGQ</sequence>
<keyword evidence="3" id="KW-1185">Reference proteome</keyword>
<evidence type="ECO:0000313" key="2">
    <source>
        <dbReference type="EMBL" id="EFV13093.1"/>
    </source>
</evidence>
<dbReference type="RefSeq" id="WP_007470052.1">
    <property type="nucleotide sequence ID" value="NZ_KI391953.1"/>
</dbReference>
<dbReference type="EMBL" id="ACZI02000002">
    <property type="protein sequence ID" value="EFV13093.1"/>
    <property type="molecule type" value="Genomic_DNA"/>
</dbReference>
<dbReference type="PROSITE" id="PS51257">
    <property type="entry name" value="PROKAR_LIPOPROTEIN"/>
    <property type="match status" value="1"/>
</dbReference>
<protein>
    <submittedName>
        <fullName evidence="2">Uncharacterized protein</fullName>
    </submittedName>
</protein>
<feature type="compositionally biased region" description="Low complexity" evidence="1">
    <location>
        <begin position="194"/>
        <end position="211"/>
    </location>
</feature>
<accession>E5XRC3</accession>
<proteinExistence type="predicted"/>
<dbReference type="Proteomes" id="UP000004816">
    <property type="component" value="Unassembled WGS sequence"/>
</dbReference>
<evidence type="ECO:0000256" key="1">
    <source>
        <dbReference type="SAM" id="MobiDB-lite"/>
    </source>
</evidence>
<dbReference type="HOGENOM" id="CLU_1179553_0_0_11"/>
<gene>
    <name evidence="2" type="ORF">HMPREF9336_02045</name>
</gene>
<organism evidence="2 3">
    <name type="scientific">Segniliparus rugosus (strain ATCC BAA-974 / DSM 45345 / CCUG 50838 / CIP 108380 / JCM 13579 / CDC 945)</name>
    <dbReference type="NCBI Taxonomy" id="679197"/>
    <lineage>
        <taxon>Bacteria</taxon>
        <taxon>Bacillati</taxon>
        <taxon>Actinomycetota</taxon>
        <taxon>Actinomycetes</taxon>
        <taxon>Mycobacteriales</taxon>
        <taxon>Segniliparaceae</taxon>
        <taxon>Segniliparus</taxon>
    </lineage>
</organism>
<feature type="region of interest" description="Disordered" evidence="1">
    <location>
        <begin position="192"/>
        <end position="225"/>
    </location>
</feature>
<dbReference type="InterPro" id="IPR038468">
    <property type="entry name" value="MmpS_C"/>
</dbReference>
<dbReference type="OrthoDB" id="4753136at2"/>
<comment type="caution">
    <text evidence="2">The sequence shown here is derived from an EMBL/GenBank/DDBJ whole genome shotgun (WGS) entry which is preliminary data.</text>
</comment>
<evidence type="ECO:0000313" key="3">
    <source>
        <dbReference type="Proteomes" id="UP000004816"/>
    </source>
</evidence>
<reference evidence="2 3" key="1">
    <citation type="journal article" date="2011" name="Stand. Genomic Sci.">
        <title>High quality draft genome sequence of Segniliparus rugosus CDC 945(T)= (ATCC BAA-974(T)).</title>
        <authorList>
            <person name="Earl A.M."/>
            <person name="Desjardins C.A."/>
            <person name="Fitzgerald M.G."/>
            <person name="Arachchi H.M."/>
            <person name="Zeng Q."/>
            <person name="Mehta T."/>
            <person name="Griggs A."/>
            <person name="Birren B.W."/>
            <person name="Toney N.C."/>
            <person name="Carr J."/>
            <person name="Posey J."/>
            <person name="Butler W.R."/>
        </authorList>
    </citation>
    <scope>NUCLEOTIDE SEQUENCE [LARGE SCALE GENOMIC DNA]</scope>
    <source>
        <strain evidence="3">ATCC BAA-974 / DSM 45345 / CCUG 50838 / CIP 108380 / JCM 13579 / CDC 945</strain>
    </source>
</reference>
<dbReference type="AlphaFoldDB" id="E5XRC3"/>
<dbReference type="Gene3D" id="2.60.40.2880">
    <property type="entry name" value="MmpS1-5, C-terminal soluble domain"/>
    <property type="match status" value="1"/>
</dbReference>
<dbReference type="STRING" id="679197.HMPREF9336_02045"/>
<name>E5XRC3_SEGRC</name>